<evidence type="ECO:0000256" key="2">
    <source>
        <dbReference type="ARBA" id="ARBA00022448"/>
    </source>
</evidence>
<evidence type="ECO:0000313" key="10">
    <source>
        <dbReference type="EMBL" id="MBJ3808450.1"/>
    </source>
</evidence>
<dbReference type="PANTHER" id="PTHR42718:SF9">
    <property type="entry name" value="MAJOR FACILITATOR SUPERFAMILY MULTIDRUG TRANSPORTER MFSC"/>
    <property type="match status" value="1"/>
</dbReference>
<evidence type="ECO:0000259" key="9">
    <source>
        <dbReference type="PROSITE" id="PS50850"/>
    </source>
</evidence>
<feature type="transmembrane region" description="Helical" evidence="8">
    <location>
        <begin position="300"/>
        <end position="320"/>
    </location>
</feature>
<evidence type="ECO:0000313" key="11">
    <source>
        <dbReference type="Proteomes" id="UP000634780"/>
    </source>
</evidence>
<keyword evidence="4 8" id="KW-1133">Transmembrane helix</keyword>
<dbReference type="Pfam" id="PF07690">
    <property type="entry name" value="MFS_1"/>
    <property type="match status" value="1"/>
</dbReference>
<feature type="transmembrane region" description="Helical" evidence="8">
    <location>
        <begin position="332"/>
        <end position="351"/>
    </location>
</feature>
<keyword evidence="3 8" id="KW-0812">Transmembrane</keyword>
<proteinExistence type="predicted"/>
<feature type="transmembrane region" description="Helical" evidence="8">
    <location>
        <begin position="363"/>
        <end position="382"/>
    </location>
</feature>
<feature type="transmembrane region" description="Helical" evidence="8">
    <location>
        <begin position="388"/>
        <end position="414"/>
    </location>
</feature>
<keyword evidence="2" id="KW-0813">Transport</keyword>
<sequence length="508" mass="50398">MPSPAQVPVPAPPSAPGPVAAPAPPAVLKRSVLIVLCACVTVAQSMVAAINLLIPQLGSSGLDPSASEVLWTVDAYVIVFAGLLIPAGALGDLPHSLRRGGTPIGHKGALLAGLGLFVAGATVSALAVSPALLIAGRGVSGAGAALIMPATMSILMRVAPPEQRPRALASWTLAMGLGGFVGNAGGGLVGEYLSWRALFWIAVPLGALLALAVARTTPRTDHSAGTPAAPSLDPRGTLLLTTGLVAVLFGVIESPLYGWGAPRILCAFAAGALLLAAFVAHALRSRAPLFDPRVFRSARLTAATLGSAAAFFGLFALFYVNSQYLQYVKGYGAARAGFAIVPLTVGMALVPRLAARWSASPRPVVGGGLLLIGAGLLGVSMADAGTPYAAYVCWLLVISAGTGLCMPALTLGVVSSLPPHQAGLGSGLGTSAREIGAALGVAVSGTVLASHTGTGHTGGAADFTSGMAAALRVVGVVVIVAAGVVAAGLGPRLAPDGAADRTGPGSRR</sequence>
<dbReference type="Proteomes" id="UP000634780">
    <property type="component" value="Unassembled WGS sequence"/>
</dbReference>
<evidence type="ECO:0000256" key="3">
    <source>
        <dbReference type="ARBA" id="ARBA00022692"/>
    </source>
</evidence>
<feature type="transmembrane region" description="Helical" evidence="8">
    <location>
        <begin position="134"/>
        <end position="156"/>
    </location>
</feature>
<feature type="domain" description="Major facilitator superfamily (MFS) profile" evidence="9">
    <location>
        <begin position="32"/>
        <end position="493"/>
    </location>
</feature>
<evidence type="ECO:0000256" key="1">
    <source>
        <dbReference type="ARBA" id="ARBA00004651"/>
    </source>
</evidence>
<feature type="transmembrane region" description="Helical" evidence="8">
    <location>
        <begin position="235"/>
        <end position="252"/>
    </location>
</feature>
<dbReference type="InterPro" id="IPR011701">
    <property type="entry name" value="MFS"/>
</dbReference>
<feature type="transmembrane region" description="Helical" evidence="8">
    <location>
        <begin position="109"/>
        <end position="128"/>
    </location>
</feature>
<dbReference type="InterPro" id="IPR036259">
    <property type="entry name" value="MFS_trans_sf"/>
</dbReference>
<dbReference type="PROSITE" id="PS50850">
    <property type="entry name" value="MFS"/>
    <property type="match status" value="1"/>
</dbReference>
<protein>
    <submittedName>
        <fullName evidence="10">MFS transporter</fullName>
    </submittedName>
</protein>
<dbReference type="InterPro" id="IPR020846">
    <property type="entry name" value="MFS_dom"/>
</dbReference>
<dbReference type="Gene3D" id="1.20.1250.20">
    <property type="entry name" value="MFS general substrate transporter like domains"/>
    <property type="match status" value="1"/>
</dbReference>
<evidence type="ECO:0000256" key="6">
    <source>
        <dbReference type="ARBA" id="ARBA00023251"/>
    </source>
</evidence>
<comment type="subcellular location">
    <subcellularLocation>
        <location evidence="1">Cell membrane</location>
        <topology evidence="1">Multi-pass membrane protein</topology>
    </subcellularLocation>
</comment>
<organism evidence="10 11">
    <name type="scientific">Streptomyces flavofungini</name>
    <dbReference type="NCBI Taxonomy" id="68200"/>
    <lineage>
        <taxon>Bacteria</taxon>
        <taxon>Bacillati</taxon>
        <taxon>Actinomycetota</taxon>
        <taxon>Actinomycetes</taxon>
        <taxon>Kitasatosporales</taxon>
        <taxon>Streptomycetaceae</taxon>
        <taxon>Streptomyces</taxon>
    </lineage>
</organism>
<feature type="transmembrane region" description="Helical" evidence="8">
    <location>
        <begin position="466"/>
        <end position="489"/>
    </location>
</feature>
<feature type="transmembrane region" description="Helical" evidence="8">
    <location>
        <begin position="69"/>
        <end position="89"/>
    </location>
</feature>
<evidence type="ECO:0000256" key="4">
    <source>
        <dbReference type="ARBA" id="ARBA00022989"/>
    </source>
</evidence>
<keyword evidence="5 8" id="KW-0472">Membrane</keyword>
<evidence type="ECO:0000256" key="7">
    <source>
        <dbReference type="SAM" id="MobiDB-lite"/>
    </source>
</evidence>
<dbReference type="SUPFAM" id="SSF103473">
    <property type="entry name" value="MFS general substrate transporter"/>
    <property type="match status" value="1"/>
</dbReference>
<dbReference type="EMBL" id="JAEKOZ010000008">
    <property type="protein sequence ID" value="MBJ3808450.1"/>
    <property type="molecule type" value="Genomic_DNA"/>
</dbReference>
<accession>A0ABS0X5H1</accession>
<feature type="transmembrane region" description="Helical" evidence="8">
    <location>
        <begin position="168"/>
        <end position="189"/>
    </location>
</feature>
<feature type="region of interest" description="Disordered" evidence="7">
    <location>
        <begin position="1"/>
        <end position="20"/>
    </location>
</feature>
<gene>
    <name evidence="10" type="ORF">JGB26_15235</name>
</gene>
<evidence type="ECO:0000256" key="5">
    <source>
        <dbReference type="ARBA" id="ARBA00023136"/>
    </source>
</evidence>
<name>A0ABS0X5H1_9ACTN</name>
<keyword evidence="11" id="KW-1185">Reference proteome</keyword>
<keyword evidence="6" id="KW-0046">Antibiotic resistance</keyword>
<evidence type="ECO:0000256" key="8">
    <source>
        <dbReference type="SAM" id="Phobius"/>
    </source>
</evidence>
<feature type="transmembrane region" description="Helical" evidence="8">
    <location>
        <begin position="258"/>
        <end position="279"/>
    </location>
</feature>
<reference evidence="10 11" key="1">
    <citation type="submission" date="2020-12" db="EMBL/GenBank/DDBJ databases">
        <title>Streptomyces typhae sp. nov., a novel endophytic actinomycete isolated from the root of cattail pollen (Typha angustifolia L.).</title>
        <authorList>
            <person name="Peng C."/>
            <person name="Liu C."/>
        </authorList>
    </citation>
    <scope>NUCLEOTIDE SEQUENCE [LARGE SCALE GENOMIC DNA]</scope>
    <source>
        <strain evidence="10 11">JCM 4753</strain>
    </source>
</reference>
<comment type="caution">
    <text evidence="10">The sequence shown here is derived from an EMBL/GenBank/DDBJ whole genome shotgun (WGS) entry which is preliminary data.</text>
</comment>
<feature type="transmembrane region" description="Helical" evidence="8">
    <location>
        <begin position="32"/>
        <end position="54"/>
    </location>
</feature>
<feature type="transmembrane region" description="Helical" evidence="8">
    <location>
        <begin position="195"/>
        <end position="214"/>
    </location>
</feature>
<dbReference type="PANTHER" id="PTHR42718">
    <property type="entry name" value="MAJOR FACILITATOR SUPERFAMILY MULTIDRUG TRANSPORTER MFSC"/>
    <property type="match status" value="1"/>
</dbReference>
<dbReference type="CDD" id="cd17321">
    <property type="entry name" value="MFS_MMR_MDR_like"/>
    <property type="match status" value="1"/>
</dbReference>